<evidence type="ECO:0000313" key="3">
    <source>
        <dbReference type="Proteomes" id="UP000234323"/>
    </source>
</evidence>
<feature type="coiled-coil region" evidence="1">
    <location>
        <begin position="123"/>
        <end position="180"/>
    </location>
</feature>
<gene>
    <name evidence="2" type="ORF">RhiirA4_482022</name>
</gene>
<reference evidence="2 3" key="1">
    <citation type="submission" date="2015-10" db="EMBL/GenBank/DDBJ databases">
        <title>Genome analyses suggest a sexual origin of heterokaryosis in a supposedly ancient asexual fungus.</title>
        <authorList>
            <person name="Ropars J."/>
            <person name="Sedzielewska K."/>
            <person name="Noel J."/>
            <person name="Charron P."/>
            <person name="Farinelli L."/>
            <person name="Marton T."/>
            <person name="Kruger M."/>
            <person name="Pelin A."/>
            <person name="Brachmann A."/>
            <person name="Corradi N."/>
        </authorList>
    </citation>
    <scope>NUCLEOTIDE SEQUENCE [LARGE SCALE GENOMIC DNA]</scope>
    <source>
        <strain evidence="2 3">A4</strain>
    </source>
</reference>
<name>A0A2I1HKE1_9GLOM</name>
<dbReference type="VEuPathDB" id="FungiDB:RhiirA1_448833"/>
<dbReference type="EMBL" id="LLXI01003506">
    <property type="protein sequence ID" value="PKY59354.1"/>
    <property type="molecule type" value="Genomic_DNA"/>
</dbReference>
<accession>A0A2I1HKE1</accession>
<dbReference type="VEuPathDB" id="FungiDB:FUN_021370"/>
<dbReference type="Proteomes" id="UP000234323">
    <property type="component" value="Unassembled WGS sequence"/>
</dbReference>
<keyword evidence="1" id="KW-0175">Coiled coil</keyword>
<keyword evidence="3" id="KW-1185">Reference proteome</keyword>
<dbReference type="VEuPathDB" id="FungiDB:RhiirFUN_001779"/>
<protein>
    <submittedName>
        <fullName evidence="2">Uncharacterized protein</fullName>
    </submittedName>
</protein>
<organism evidence="2 3">
    <name type="scientific">Rhizophagus irregularis</name>
    <dbReference type="NCBI Taxonomy" id="588596"/>
    <lineage>
        <taxon>Eukaryota</taxon>
        <taxon>Fungi</taxon>
        <taxon>Fungi incertae sedis</taxon>
        <taxon>Mucoromycota</taxon>
        <taxon>Glomeromycotina</taxon>
        <taxon>Glomeromycetes</taxon>
        <taxon>Glomerales</taxon>
        <taxon>Glomeraceae</taxon>
        <taxon>Rhizophagus</taxon>
    </lineage>
</organism>
<dbReference type="AlphaFoldDB" id="A0A2I1HKE1"/>
<comment type="caution">
    <text evidence="2">The sequence shown here is derived from an EMBL/GenBank/DDBJ whole genome shotgun (WGS) entry which is preliminary data.</text>
</comment>
<evidence type="ECO:0000256" key="1">
    <source>
        <dbReference type="SAM" id="Coils"/>
    </source>
</evidence>
<evidence type="ECO:0000313" key="2">
    <source>
        <dbReference type="EMBL" id="PKY59354.1"/>
    </source>
</evidence>
<proteinExistence type="predicted"/>
<sequence>MSHQTFLFSPKFNKKPIYKSPANKYQEFSNAYVYSNMVKTGNGTPNCADVCREATKEWNQVKHKSELEIDNIIRNYLATPYNLYDIQTMRPRCSVPREESVSSHPTIRSVDPVPEIPVNASAQKTAANEIEIAEKKLAELEQIYNITTDSQFRNDVYMKIENLRDEIKTNRERIVKLKRNASYAQKCKEKKRKILDENQEVIRYDKPGRPSLLFKYPNLHDHIHDSIEFGAADEKR</sequence>